<name>A0A0D6P9Y3_9PROT</name>
<feature type="domain" description="Glycosyltransferase subfamily 4-like N-terminal" evidence="2">
    <location>
        <begin position="79"/>
        <end position="202"/>
    </location>
</feature>
<protein>
    <submittedName>
        <fullName evidence="3">Glycosyl transferase</fullName>
    </submittedName>
</protein>
<reference evidence="3 4" key="1">
    <citation type="submission" date="2012-11" db="EMBL/GenBank/DDBJ databases">
        <title>Whole genome sequence of Acidisphaera rubrifaciens HS-AP3.</title>
        <authorList>
            <person name="Azuma Y."/>
            <person name="Higashiura N."/>
            <person name="Hirakawa H."/>
            <person name="Matsushita K."/>
        </authorList>
    </citation>
    <scope>NUCLEOTIDE SEQUENCE [LARGE SCALE GENOMIC DNA]</scope>
    <source>
        <strain evidence="3 4">HS-AP3</strain>
    </source>
</reference>
<organism evidence="3 4">
    <name type="scientific">Acidisphaera rubrifaciens HS-AP3</name>
    <dbReference type="NCBI Taxonomy" id="1231350"/>
    <lineage>
        <taxon>Bacteria</taxon>
        <taxon>Pseudomonadati</taxon>
        <taxon>Pseudomonadota</taxon>
        <taxon>Alphaproteobacteria</taxon>
        <taxon>Acetobacterales</taxon>
        <taxon>Acetobacteraceae</taxon>
        <taxon>Acidisphaera</taxon>
    </lineage>
</organism>
<dbReference type="InterPro" id="IPR028098">
    <property type="entry name" value="Glyco_trans_4-like_N"/>
</dbReference>
<dbReference type="AlphaFoldDB" id="A0A0D6P9Y3"/>
<keyword evidence="4" id="KW-1185">Reference proteome</keyword>
<dbReference type="EMBL" id="BANB01000410">
    <property type="protein sequence ID" value="GAN77664.1"/>
    <property type="molecule type" value="Genomic_DNA"/>
</dbReference>
<keyword evidence="3" id="KW-0808">Transferase</keyword>
<dbReference type="PANTHER" id="PTHR45947:SF3">
    <property type="entry name" value="SULFOQUINOVOSYL TRANSFERASE SQD2"/>
    <property type="match status" value="1"/>
</dbReference>
<feature type="domain" description="Glycosyl transferase family 1" evidence="1">
    <location>
        <begin position="220"/>
        <end position="370"/>
    </location>
</feature>
<proteinExistence type="predicted"/>
<sequence>MDAIRLLTFSTLYPNNVQPNHGVFVENRLRHLIASHRVESVVVAPVPYFPSTSAMFGGWSRYARVTRHELRHGLTVHHPRYAAIPRVGTPVAPFLLYRGALRAIRGLMREGLRFDAIDAHYLYPDGVAATWLAQRLGCPVVLTARGSDVTQLPDQRIPRLLIRRAIARADALIAVSAAIGQALTTLGAPDEKVHVLRNGVDCTIFRPVDRAAARAALGLTRTTLLSVGHLIPRKGHHLVVEAMAELPDCDLVIVGDGPEREALRALIARCGLGGRVRLLGAQPHADLPRFYTAADALVLASSREGWANVLLEAMACGTPVIASNIPGNPEVVQRREAGRILRANTLDGIAAAARELLADPPDRAATRAYASGYSWDATSAGQFALFAGLVRPAAPRIRVPGAITAHHAVSGAE</sequence>
<dbReference type="OrthoDB" id="258796at2"/>
<dbReference type="Pfam" id="PF13439">
    <property type="entry name" value="Glyco_transf_4"/>
    <property type="match status" value="1"/>
</dbReference>
<dbReference type="SUPFAM" id="SSF53756">
    <property type="entry name" value="UDP-Glycosyltransferase/glycogen phosphorylase"/>
    <property type="match status" value="1"/>
</dbReference>
<dbReference type="PANTHER" id="PTHR45947">
    <property type="entry name" value="SULFOQUINOVOSYL TRANSFERASE SQD2"/>
    <property type="match status" value="1"/>
</dbReference>
<evidence type="ECO:0000259" key="2">
    <source>
        <dbReference type="Pfam" id="PF13439"/>
    </source>
</evidence>
<comment type="caution">
    <text evidence="3">The sequence shown here is derived from an EMBL/GenBank/DDBJ whole genome shotgun (WGS) entry which is preliminary data.</text>
</comment>
<dbReference type="InterPro" id="IPR001296">
    <property type="entry name" value="Glyco_trans_1"/>
</dbReference>
<evidence type="ECO:0000313" key="4">
    <source>
        <dbReference type="Proteomes" id="UP000032680"/>
    </source>
</evidence>
<gene>
    <name evidence="3" type="ORF">Asru_0410_09</name>
</gene>
<dbReference type="InterPro" id="IPR050194">
    <property type="entry name" value="Glycosyltransferase_grp1"/>
</dbReference>
<accession>A0A0D6P9Y3</accession>
<dbReference type="CDD" id="cd03798">
    <property type="entry name" value="GT4_WlbH-like"/>
    <property type="match status" value="1"/>
</dbReference>
<evidence type="ECO:0000313" key="3">
    <source>
        <dbReference type="EMBL" id="GAN77664.1"/>
    </source>
</evidence>
<evidence type="ECO:0000259" key="1">
    <source>
        <dbReference type="Pfam" id="PF00534"/>
    </source>
</evidence>
<dbReference type="Pfam" id="PF00534">
    <property type="entry name" value="Glycos_transf_1"/>
    <property type="match status" value="1"/>
</dbReference>
<dbReference type="Gene3D" id="3.40.50.2000">
    <property type="entry name" value="Glycogen Phosphorylase B"/>
    <property type="match status" value="2"/>
</dbReference>
<dbReference type="Proteomes" id="UP000032680">
    <property type="component" value="Unassembled WGS sequence"/>
</dbReference>
<dbReference type="RefSeq" id="WP_048861848.1">
    <property type="nucleotide sequence ID" value="NZ_BANB01000410.1"/>
</dbReference>
<dbReference type="GO" id="GO:0016757">
    <property type="term" value="F:glycosyltransferase activity"/>
    <property type="evidence" value="ECO:0007669"/>
    <property type="project" value="InterPro"/>
</dbReference>